<dbReference type="AlphaFoldDB" id="V6RXV4"/>
<keyword evidence="1 6" id="KW-0597">Phosphoprotein</keyword>
<dbReference type="Gene3D" id="6.10.250.690">
    <property type="match status" value="1"/>
</dbReference>
<dbReference type="PANTHER" id="PTHR48111">
    <property type="entry name" value="REGULATOR OF RPOS"/>
    <property type="match status" value="1"/>
</dbReference>
<evidence type="ECO:0000256" key="4">
    <source>
        <dbReference type="ARBA" id="ARBA00023125"/>
    </source>
</evidence>
<evidence type="ECO:0000256" key="1">
    <source>
        <dbReference type="ARBA" id="ARBA00022553"/>
    </source>
</evidence>
<dbReference type="Pfam" id="PF00072">
    <property type="entry name" value="Response_reg"/>
    <property type="match status" value="1"/>
</dbReference>
<accession>V6RXV4</accession>
<keyword evidence="5" id="KW-0804">Transcription</keyword>
<dbReference type="GO" id="GO:0000156">
    <property type="term" value="F:phosphorelay response regulator activity"/>
    <property type="evidence" value="ECO:0007669"/>
    <property type="project" value="TreeGrafter"/>
</dbReference>
<evidence type="ECO:0000256" key="6">
    <source>
        <dbReference type="PROSITE-ProRule" id="PRU00169"/>
    </source>
</evidence>
<dbReference type="GO" id="GO:0000976">
    <property type="term" value="F:transcription cis-regulatory region binding"/>
    <property type="evidence" value="ECO:0007669"/>
    <property type="project" value="TreeGrafter"/>
</dbReference>
<name>V6RXV4_9FLAO</name>
<dbReference type="GO" id="GO:0032993">
    <property type="term" value="C:protein-DNA complex"/>
    <property type="evidence" value="ECO:0007669"/>
    <property type="project" value="TreeGrafter"/>
</dbReference>
<keyword evidence="3" id="KW-0805">Transcription regulation</keyword>
<keyword evidence="11" id="KW-1185">Reference proteome</keyword>
<dbReference type="STRING" id="1341154.FCR2A7T_22620"/>
<feature type="domain" description="OmpR/PhoB-type" evidence="9">
    <location>
        <begin position="127"/>
        <end position="225"/>
    </location>
</feature>
<proteinExistence type="predicted"/>
<protein>
    <submittedName>
        <fullName evidence="10">DNA-binding response OmpR family regulator</fullName>
    </submittedName>
</protein>
<keyword evidence="4 7" id="KW-0238">DNA-binding</keyword>
<reference evidence="10 11" key="1">
    <citation type="journal article" date="2015" name="Stand. Genomic Sci.">
        <title>Genomic Encyclopedia of Bacterial and Archaeal Type Strains, Phase III: the genomes of soil and plant-associated and newly described type strains.</title>
        <authorList>
            <person name="Whitman W.B."/>
            <person name="Woyke T."/>
            <person name="Klenk H.P."/>
            <person name="Zhou Y."/>
            <person name="Lilburn T.G."/>
            <person name="Beck B.J."/>
            <person name="De Vos P."/>
            <person name="Vandamme P."/>
            <person name="Eisen J.A."/>
            <person name="Garrity G."/>
            <person name="Hugenholtz P."/>
            <person name="Kyrpides N.C."/>
        </authorList>
    </citation>
    <scope>NUCLEOTIDE SEQUENCE [LARGE SCALE GENOMIC DNA]</scope>
    <source>
        <strain evidence="10 11">CGMCC 1.7270</strain>
    </source>
</reference>
<dbReference type="OrthoDB" id="9790442at2"/>
<evidence type="ECO:0000313" key="10">
    <source>
        <dbReference type="EMBL" id="TWI13703.1"/>
    </source>
</evidence>
<dbReference type="GO" id="GO:0006355">
    <property type="term" value="P:regulation of DNA-templated transcription"/>
    <property type="evidence" value="ECO:0007669"/>
    <property type="project" value="InterPro"/>
</dbReference>
<evidence type="ECO:0000259" key="8">
    <source>
        <dbReference type="PROSITE" id="PS50110"/>
    </source>
</evidence>
<dbReference type="RefSeq" id="WP_023571373.1">
    <property type="nucleotide sequence ID" value="NZ_AVBI01000019.1"/>
</dbReference>
<dbReference type="InterPro" id="IPR001867">
    <property type="entry name" value="OmpR/PhoB-type_DNA-bd"/>
</dbReference>
<dbReference type="SUPFAM" id="SSF52172">
    <property type="entry name" value="CheY-like"/>
    <property type="match status" value="1"/>
</dbReference>
<dbReference type="PANTHER" id="PTHR48111:SF22">
    <property type="entry name" value="REGULATOR OF RPOS"/>
    <property type="match status" value="1"/>
</dbReference>
<dbReference type="Gene3D" id="3.40.50.2300">
    <property type="match status" value="1"/>
</dbReference>
<feature type="domain" description="Response regulatory" evidence="8">
    <location>
        <begin position="3"/>
        <end position="117"/>
    </location>
</feature>
<dbReference type="SMART" id="SM00448">
    <property type="entry name" value="REC"/>
    <property type="match status" value="1"/>
</dbReference>
<dbReference type="InterPro" id="IPR001789">
    <property type="entry name" value="Sig_transdc_resp-reg_receiver"/>
</dbReference>
<gene>
    <name evidence="10" type="ORF">IP98_00848</name>
</gene>
<dbReference type="PROSITE" id="PS50110">
    <property type="entry name" value="RESPONSE_REGULATORY"/>
    <property type="match status" value="1"/>
</dbReference>
<dbReference type="Gene3D" id="1.10.10.10">
    <property type="entry name" value="Winged helix-like DNA-binding domain superfamily/Winged helix DNA-binding domain"/>
    <property type="match status" value="1"/>
</dbReference>
<dbReference type="SMART" id="SM00862">
    <property type="entry name" value="Trans_reg_C"/>
    <property type="match status" value="1"/>
</dbReference>
<keyword evidence="2" id="KW-0902">Two-component regulatory system</keyword>
<organism evidence="10 11">
    <name type="scientific">Flavobacterium cauense R2A-7</name>
    <dbReference type="NCBI Taxonomy" id="1341154"/>
    <lineage>
        <taxon>Bacteria</taxon>
        <taxon>Pseudomonadati</taxon>
        <taxon>Bacteroidota</taxon>
        <taxon>Flavobacteriia</taxon>
        <taxon>Flavobacteriales</taxon>
        <taxon>Flavobacteriaceae</taxon>
        <taxon>Flavobacterium</taxon>
    </lineage>
</organism>
<feature type="modified residue" description="4-aspartylphosphate" evidence="6">
    <location>
        <position position="52"/>
    </location>
</feature>
<evidence type="ECO:0000313" key="11">
    <source>
        <dbReference type="Proteomes" id="UP000319848"/>
    </source>
</evidence>
<dbReference type="InterPro" id="IPR039420">
    <property type="entry name" value="WalR-like"/>
</dbReference>
<dbReference type="CDD" id="cd00383">
    <property type="entry name" value="trans_reg_C"/>
    <property type="match status" value="1"/>
</dbReference>
<evidence type="ECO:0000256" key="5">
    <source>
        <dbReference type="ARBA" id="ARBA00023163"/>
    </source>
</evidence>
<dbReference type="InterPro" id="IPR011006">
    <property type="entry name" value="CheY-like_superfamily"/>
</dbReference>
<dbReference type="Proteomes" id="UP000319848">
    <property type="component" value="Unassembled WGS sequence"/>
</dbReference>
<feature type="DNA-binding region" description="OmpR/PhoB-type" evidence="7">
    <location>
        <begin position="127"/>
        <end position="225"/>
    </location>
</feature>
<dbReference type="Pfam" id="PF00486">
    <property type="entry name" value="Trans_reg_C"/>
    <property type="match status" value="1"/>
</dbReference>
<comment type="caution">
    <text evidence="10">The sequence shown here is derived from an EMBL/GenBank/DDBJ whole genome shotgun (WGS) entry which is preliminary data.</text>
</comment>
<dbReference type="EMBL" id="VLKQ01000003">
    <property type="protein sequence ID" value="TWI13703.1"/>
    <property type="molecule type" value="Genomic_DNA"/>
</dbReference>
<dbReference type="GO" id="GO:0005829">
    <property type="term" value="C:cytosol"/>
    <property type="evidence" value="ECO:0007669"/>
    <property type="project" value="TreeGrafter"/>
</dbReference>
<dbReference type="PROSITE" id="PS51755">
    <property type="entry name" value="OMPR_PHOB"/>
    <property type="match status" value="1"/>
</dbReference>
<evidence type="ECO:0000259" key="9">
    <source>
        <dbReference type="PROSITE" id="PS51755"/>
    </source>
</evidence>
<dbReference type="InterPro" id="IPR036388">
    <property type="entry name" value="WH-like_DNA-bd_sf"/>
</dbReference>
<evidence type="ECO:0000256" key="2">
    <source>
        <dbReference type="ARBA" id="ARBA00023012"/>
    </source>
</evidence>
<evidence type="ECO:0000256" key="7">
    <source>
        <dbReference type="PROSITE-ProRule" id="PRU01091"/>
    </source>
</evidence>
<sequence length="226" mass="25921">MTKILLLEDDLVLSKEICNFLKSNEMECDCVFDGEVFFRQLKAGKYSIYLLDINVPKLNGLDVCSKIRETDKTTPIIMLSAYGDLTDKIDAFQLGGDDYLVKPFHLEELLIRIYALLRRSSVPQSDDDLIVIDDLEISPLAMTVKRGGTTIELTQKEYQLLLLLAKAKGRTLSKQAISEQIWDVHFDTNLNTIEVYINFLRKKIDRNHDVKLIHTRPGFGYYLKAI</sequence>
<evidence type="ECO:0000256" key="3">
    <source>
        <dbReference type="ARBA" id="ARBA00023015"/>
    </source>
</evidence>